<dbReference type="GO" id="GO:0005524">
    <property type="term" value="F:ATP binding"/>
    <property type="evidence" value="ECO:0007669"/>
    <property type="project" value="UniProtKB-KW"/>
</dbReference>
<feature type="domain" description="DNA2/NAM7 helicase helicase" evidence="11">
    <location>
        <begin position="544"/>
        <end position="613"/>
    </location>
</feature>
<feature type="domain" description="Helicase MOV-10 helical" evidence="14">
    <location>
        <begin position="220"/>
        <end position="289"/>
    </location>
</feature>
<dbReference type="CDD" id="cd18038">
    <property type="entry name" value="DEXXQc_Helz-like"/>
    <property type="match status" value="1"/>
</dbReference>
<proteinExistence type="inferred from homology"/>
<comment type="subcellular location">
    <subcellularLocation>
        <location evidence="1">Cytoplasm</location>
    </subcellularLocation>
</comment>
<evidence type="ECO:0000313" key="15">
    <source>
        <dbReference type="EMBL" id="KAL0489052.1"/>
    </source>
</evidence>
<dbReference type="GO" id="GO:0005737">
    <property type="term" value="C:cytoplasm"/>
    <property type="evidence" value="ECO:0007669"/>
    <property type="project" value="UniProtKB-SubCell"/>
</dbReference>
<keyword evidence="8" id="KW-0067">ATP-binding</keyword>
<organism evidence="15 16">
    <name type="scientific">Acrasis kona</name>
    <dbReference type="NCBI Taxonomy" id="1008807"/>
    <lineage>
        <taxon>Eukaryota</taxon>
        <taxon>Discoba</taxon>
        <taxon>Heterolobosea</taxon>
        <taxon>Tetramitia</taxon>
        <taxon>Eutetramitia</taxon>
        <taxon>Acrasidae</taxon>
        <taxon>Acrasis</taxon>
    </lineage>
</organism>
<evidence type="ECO:0000313" key="16">
    <source>
        <dbReference type="Proteomes" id="UP001431209"/>
    </source>
</evidence>
<reference evidence="15 16" key="1">
    <citation type="submission" date="2024-03" db="EMBL/GenBank/DDBJ databases">
        <title>The Acrasis kona genome and developmental transcriptomes reveal deep origins of eukaryotic multicellular pathways.</title>
        <authorList>
            <person name="Sheikh S."/>
            <person name="Fu C.-J."/>
            <person name="Brown M.W."/>
            <person name="Baldauf S.L."/>
        </authorList>
    </citation>
    <scope>NUCLEOTIDE SEQUENCE [LARGE SCALE GENOMIC DNA]</scope>
    <source>
        <strain evidence="15 16">ATCC MYA-3509</strain>
    </source>
</reference>
<dbReference type="PANTHER" id="PTHR45418">
    <property type="entry name" value="CANCER/TESTIS ANTIGEN 55"/>
    <property type="match status" value="1"/>
</dbReference>
<keyword evidence="5" id="KW-0547">Nucleotide-binding</keyword>
<dbReference type="GO" id="GO:0031047">
    <property type="term" value="P:regulatory ncRNA-mediated gene silencing"/>
    <property type="evidence" value="ECO:0007669"/>
    <property type="project" value="UniProtKB-KW"/>
</dbReference>
<gene>
    <name evidence="15" type="ORF">AKO1_013843</name>
</gene>
<dbReference type="GO" id="GO:0016787">
    <property type="term" value="F:hydrolase activity"/>
    <property type="evidence" value="ECO:0007669"/>
    <property type="project" value="UniProtKB-KW"/>
</dbReference>
<evidence type="ECO:0000259" key="14">
    <source>
        <dbReference type="Pfam" id="PF21635"/>
    </source>
</evidence>
<dbReference type="InterPro" id="IPR027417">
    <property type="entry name" value="P-loop_NTPase"/>
</dbReference>
<dbReference type="SUPFAM" id="SSF52540">
    <property type="entry name" value="P-loop containing nucleoside triphosphate hydrolases"/>
    <property type="match status" value="1"/>
</dbReference>
<dbReference type="InterPro" id="IPR049079">
    <property type="entry name" value="Mov-10_helical"/>
</dbReference>
<evidence type="ECO:0000256" key="3">
    <source>
        <dbReference type="ARBA" id="ARBA00012552"/>
    </source>
</evidence>
<keyword evidence="4" id="KW-0963">Cytoplasm</keyword>
<evidence type="ECO:0000256" key="5">
    <source>
        <dbReference type="ARBA" id="ARBA00022741"/>
    </source>
</evidence>
<keyword evidence="16" id="KW-1185">Reference proteome</keyword>
<evidence type="ECO:0000256" key="7">
    <source>
        <dbReference type="ARBA" id="ARBA00022806"/>
    </source>
</evidence>
<dbReference type="GO" id="GO:0005694">
    <property type="term" value="C:chromosome"/>
    <property type="evidence" value="ECO:0007669"/>
    <property type="project" value="UniProtKB-ARBA"/>
</dbReference>
<dbReference type="Gene3D" id="3.40.50.300">
    <property type="entry name" value="P-loop containing nucleotide triphosphate hydrolases"/>
    <property type="match status" value="2"/>
</dbReference>
<dbReference type="GO" id="GO:0003723">
    <property type="term" value="F:RNA binding"/>
    <property type="evidence" value="ECO:0007669"/>
    <property type="project" value="InterPro"/>
</dbReference>
<sequence length="887" mass="101170">MDPCVDLIVNVLKNNGPQTKKQLWKDYFEDNPNLPFDDLISFGSYLRERPFTFVIDRKRVTLAETVPSNQNIRCLPLYQRRNKSLLGMTKNIEYHILCVINANVADVQDGSVVTVKEVLQEFGQYDPHQSDYAKYTEIPVIQFMSAYEKIFHVQGGAVQLKMITNLPEYSEVVASYLSSRDKMKNKRRPRKYIRPTWGDKHASTIGVPPDDPVKRFVNVLQKYHIPSQLDSLASPKAGYTVYQLHDALHAVAQRLFNRLQQSYNPIKNYAEIFHFLLYVEEIQMKVDIREYDQHESLVTTDYRRNLVITVPGLAESRPSVLRGDIVYISDGSMVHKGFTHSVMLEQLVANFDERVKPGKYDVQFTYLRTILRGMHRAIDLVDKNHSLIRKYVPNGMNKDDKKDLDWFKSPDSTPSVRSPYIQFFNTNLNALQRRFVKAASSFIDRPKKPLVLIGPPGTGKTTTLVETIYQIIKDHPNPHVIACTPSNESADLLCSRLSRYNMVDCNILRVNAFQRDPRTIADQEVLRYCKIKDGSFVAPSAAEIMRCDIVVVTLSSSSYFYGNGIQNHFTHVVVDESGQGMEPEILLPFLSIMKDATIILGGDPKQLGPIIRSPVAAEYGLNISMLERLVTSPNCHQDVYLTKLVETYRAHPSIMSLYNTLFYDNRLVCRTDVQVANSLLNWTEFPNKKHPILFKHSEGLEARNQDSPSWYNTEEVDHVVGLVRSLFNSGLNVVASDIGVITPYRKQSDMIKQKLISKVTNGRDIKVGTVELFQGKEKRIIFLSCVRSQNEFIPFDDKYKLGFLKNPKRLNVAISRPMAGLVIVGNAKLLRVDPHWKKMINMCVEMGAFNGPDLSQFDAPAQVQNTNVVADDEDQINGEAVWMQDRI</sequence>
<name>A0AAW2ZK89_9EUKA</name>
<dbReference type="Pfam" id="PF21634">
    <property type="entry name" value="MOV-10_beta-barrel"/>
    <property type="match status" value="1"/>
</dbReference>
<dbReference type="EC" id="3.6.4.13" evidence="3"/>
<evidence type="ECO:0000256" key="2">
    <source>
        <dbReference type="ARBA" id="ARBA00005601"/>
    </source>
</evidence>
<evidence type="ECO:0000256" key="10">
    <source>
        <dbReference type="ARBA" id="ARBA00047984"/>
    </source>
</evidence>
<dbReference type="GO" id="GO:0032574">
    <property type="term" value="F:5'-3' RNA helicase activity"/>
    <property type="evidence" value="ECO:0007669"/>
    <property type="project" value="InterPro"/>
</dbReference>
<keyword evidence="7 15" id="KW-0347">Helicase</keyword>
<dbReference type="PANTHER" id="PTHR45418:SF1">
    <property type="entry name" value="CANCER_TESTIS ANTIGEN 55"/>
    <property type="match status" value="1"/>
</dbReference>
<evidence type="ECO:0000259" key="12">
    <source>
        <dbReference type="Pfam" id="PF13087"/>
    </source>
</evidence>
<dbReference type="FunFam" id="3.40.50.300:FF:000326">
    <property type="entry name" value="P-loop containing nucleoside triphosphate hydrolase"/>
    <property type="match status" value="1"/>
</dbReference>
<dbReference type="Proteomes" id="UP001431209">
    <property type="component" value="Unassembled WGS sequence"/>
</dbReference>
<feature type="domain" description="DNA2/NAM7 helicase helicase" evidence="11">
    <location>
        <begin position="428"/>
        <end position="515"/>
    </location>
</feature>
<evidence type="ECO:0000256" key="4">
    <source>
        <dbReference type="ARBA" id="ARBA00022490"/>
    </source>
</evidence>
<comment type="similarity">
    <text evidence="2">Belongs to the DNA2/NAM7 helicase family. SDE3 subfamily.</text>
</comment>
<dbReference type="Pfam" id="PF13087">
    <property type="entry name" value="AAA_12"/>
    <property type="match status" value="1"/>
</dbReference>
<dbReference type="InterPro" id="IPR026122">
    <property type="entry name" value="MOV-10/SDE3_DEXXQ/H-box"/>
</dbReference>
<dbReference type="InterPro" id="IPR041679">
    <property type="entry name" value="DNA2/NAM7-like_C"/>
</dbReference>
<evidence type="ECO:0000259" key="13">
    <source>
        <dbReference type="Pfam" id="PF21634"/>
    </source>
</evidence>
<dbReference type="EMBL" id="JAOPGA020001509">
    <property type="protein sequence ID" value="KAL0489052.1"/>
    <property type="molecule type" value="Genomic_DNA"/>
</dbReference>
<protein>
    <recommendedName>
        <fullName evidence="3">RNA helicase</fullName>
        <ecNumber evidence="3">3.6.4.13</ecNumber>
    </recommendedName>
</protein>
<evidence type="ECO:0000256" key="6">
    <source>
        <dbReference type="ARBA" id="ARBA00022801"/>
    </source>
</evidence>
<dbReference type="InterPro" id="IPR049080">
    <property type="entry name" value="MOV-10-like_beta-barrel"/>
</dbReference>
<dbReference type="Pfam" id="PF13086">
    <property type="entry name" value="AAA_11"/>
    <property type="match status" value="2"/>
</dbReference>
<evidence type="ECO:0000256" key="8">
    <source>
        <dbReference type="ARBA" id="ARBA00022840"/>
    </source>
</evidence>
<dbReference type="InterPro" id="IPR047187">
    <property type="entry name" value="SF1_C_Upf1"/>
</dbReference>
<feature type="domain" description="Helicase MOV-10-like beta-barrel" evidence="13">
    <location>
        <begin position="292"/>
        <end position="356"/>
    </location>
</feature>
<keyword evidence="9" id="KW-0943">RNA-mediated gene silencing</keyword>
<comment type="catalytic activity">
    <reaction evidence="10">
        <text>ATP + H2O = ADP + phosphate + H(+)</text>
        <dbReference type="Rhea" id="RHEA:13065"/>
        <dbReference type="ChEBI" id="CHEBI:15377"/>
        <dbReference type="ChEBI" id="CHEBI:15378"/>
        <dbReference type="ChEBI" id="CHEBI:30616"/>
        <dbReference type="ChEBI" id="CHEBI:43474"/>
        <dbReference type="ChEBI" id="CHEBI:456216"/>
        <dbReference type="EC" id="3.6.4.13"/>
    </reaction>
</comment>
<dbReference type="InterPro" id="IPR041677">
    <property type="entry name" value="DNA2/NAM7_AAA_11"/>
</dbReference>
<keyword evidence="6" id="KW-0378">Hydrolase</keyword>
<dbReference type="CDD" id="cd18808">
    <property type="entry name" value="SF1_C_Upf1"/>
    <property type="match status" value="1"/>
</dbReference>
<feature type="domain" description="DNA2/NAM7 helicase-like C-terminal" evidence="12">
    <location>
        <begin position="622"/>
        <end position="828"/>
    </location>
</feature>
<evidence type="ECO:0000256" key="1">
    <source>
        <dbReference type="ARBA" id="ARBA00004496"/>
    </source>
</evidence>
<dbReference type="Pfam" id="PF21635">
    <property type="entry name" value="Mov-10_helical"/>
    <property type="match status" value="1"/>
</dbReference>
<dbReference type="AlphaFoldDB" id="A0AAW2ZK89"/>
<evidence type="ECO:0000256" key="9">
    <source>
        <dbReference type="ARBA" id="ARBA00023158"/>
    </source>
</evidence>
<comment type="caution">
    <text evidence="15">The sequence shown here is derived from an EMBL/GenBank/DDBJ whole genome shotgun (WGS) entry which is preliminary data.</text>
</comment>
<accession>A0AAW2ZK89</accession>
<evidence type="ECO:0000259" key="11">
    <source>
        <dbReference type="Pfam" id="PF13086"/>
    </source>
</evidence>